<dbReference type="SUPFAM" id="SSF57850">
    <property type="entry name" value="RING/U-box"/>
    <property type="match status" value="1"/>
</dbReference>
<dbReference type="InterPro" id="IPR001965">
    <property type="entry name" value="Znf_PHD"/>
</dbReference>
<evidence type="ECO:0000256" key="1">
    <source>
        <dbReference type="ARBA" id="ARBA00000900"/>
    </source>
</evidence>
<dbReference type="AlphaFoldDB" id="A0A0P4VWV1"/>
<dbReference type="Gene3D" id="2.30.30.1150">
    <property type="match status" value="1"/>
</dbReference>
<dbReference type="FunFam" id="2.30.280.10:FF:000001">
    <property type="entry name" value="E3 ubiquitin-protein ligase UHRF1 isoform 1"/>
    <property type="match status" value="1"/>
</dbReference>
<dbReference type="EC" id="2.3.2.27" evidence="3"/>
<evidence type="ECO:0000259" key="17">
    <source>
        <dbReference type="PROSITE" id="PS50089"/>
    </source>
</evidence>
<dbReference type="GO" id="GO:0044027">
    <property type="term" value="P:negative regulation of gene expression via chromosomal CpG island methylation"/>
    <property type="evidence" value="ECO:0007669"/>
    <property type="project" value="TreeGrafter"/>
</dbReference>
<dbReference type="Gene3D" id="3.10.20.90">
    <property type="entry name" value="Phosphatidylinositol 3-kinase Catalytic Subunit, Chain A, domain 1"/>
    <property type="match status" value="1"/>
</dbReference>
<feature type="domain" description="YDG" evidence="18">
    <location>
        <begin position="403"/>
        <end position="565"/>
    </location>
</feature>
<dbReference type="InterPro" id="IPR036987">
    <property type="entry name" value="SRA-YDG_sf"/>
</dbReference>
<comment type="catalytic activity">
    <reaction evidence="1">
        <text>S-ubiquitinyl-[E2 ubiquitin-conjugating enzyme]-L-cysteine + [acceptor protein]-L-lysine = [E2 ubiquitin-conjugating enzyme]-L-cysteine + N(6)-ubiquitinyl-[acceptor protein]-L-lysine.</text>
        <dbReference type="EC" id="2.3.2.27"/>
    </reaction>
</comment>
<dbReference type="EMBL" id="GDRN01107610">
    <property type="protein sequence ID" value="JAI57397.1"/>
    <property type="molecule type" value="Transcribed_RNA"/>
</dbReference>
<evidence type="ECO:0000256" key="6">
    <source>
        <dbReference type="ARBA" id="ARBA00022771"/>
    </source>
</evidence>
<dbReference type="Gene3D" id="2.30.280.10">
    <property type="entry name" value="SRA-YDG"/>
    <property type="match status" value="1"/>
</dbReference>
<dbReference type="Pfam" id="PF00240">
    <property type="entry name" value="ubiquitin"/>
    <property type="match status" value="1"/>
</dbReference>
<dbReference type="InterPro" id="IPR017907">
    <property type="entry name" value="Znf_RING_CS"/>
</dbReference>
<dbReference type="InterPro" id="IPR003105">
    <property type="entry name" value="SRA_YDG"/>
</dbReference>
<dbReference type="SMART" id="SM00184">
    <property type="entry name" value="RING"/>
    <property type="match status" value="2"/>
</dbReference>
<sequence length="766" mass="87316">MYVKVRTMDGTQTAVLTISKLTSIDDFRGMVEERMNINKDRQRLFYRGKQMEDGYSMFDYNINVNDVIQLMVKPVLSETNINTSIKPAVSKKILEGKENSQTSQEPVIIKESEYYRVGDLVDGKSLYDGTWWEGKIVKIVPNPNIKESLDGDDGFLYHFVDERCEPEPPSELLLKHIRPRAHRLLHLKDLKPGDMIMANYNLEEPQERGHWFDCKVTQVINTRTEKKVVATVFVGADSSPMEDCHIKLIDELFAVEESIKLTERTEDMERLVVQGSPSKRKNAPNCSTCKDILRRKCKECGCHQCGGKEDPQKQLMCDECDMAFHIYCLNPPLDSIPDLDEWFCPLCKNDDTEIVKAGEKLKDSKKKAKMASAKGNTSRDWGKGFACAGRQKVCTIVPQNHFGPVPGVEVGTLWKFRLQASEAGVHRPHVAGIHGRENEGAYSIVLSGGYEDDEDNGDSFTYTGSGGRDLSGNKRTAEQSCDQQLTRMNRALALNCNIAINETGTEAKDWKGGKPVRVIRNAKGRKHSKFAPEEGNRYDGIYKVVKYWQDKGKSGFKVWRYLLRRDDPTPAPWTKEGRKRIERLGLTMQYPEGYLEAQQEKKEAPAEEESDSYQNKKAKGKKEKIKNRKRSLEKKNEEEDKNEPIKKRKSLGYSIEKEVEALIEKDIQNCRMWEECKTKLPEGQVCFLSSVQDKFLCVCCQELVFQPVTTECAHNVCKTCLQRSFKAEVFTCPACRHDLGKDHEMEVNKPLSKCLLALFPGYDATR</sequence>
<evidence type="ECO:0000259" key="15">
    <source>
        <dbReference type="PROSITE" id="PS50016"/>
    </source>
</evidence>
<dbReference type="PROSITE" id="PS00518">
    <property type="entry name" value="ZF_RING_1"/>
    <property type="match status" value="1"/>
</dbReference>
<evidence type="ECO:0000256" key="2">
    <source>
        <dbReference type="ARBA" id="ARBA00004906"/>
    </source>
</evidence>
<dbReference type="UniPathway" id="UPA00143"/>
<evidence type="ECO:0000313" key="19">
    <source>
        <dbReference type="EMBL" id="JAI57396.1"/>
    </source>
</evidence>
<dbReference type="SUPFAM" id="SSF54236">
    <property type="entry name" value="Ubiquitin-like"/>
    <property type="match status" value="1"/>
</dbReference>
<evidence type="ECO:0000256" key="5">
    <source>
        <dbReference type="ARBA" id="ARBA00022723"/>
    </source>
</evidence>
<keyword evidence="8" id="KW-0862">Zinc</keyword>
<dbReference type="InterPro" id="IPR019787">
    <property type="entry name" value="Znf_PHD-finger"/>
</dbReference>
<dbReference type="InterPro" id="IPR013083">
    <property type="entry name" value="Znf_RING/FYVE/PHD"/>
</dbReference>
<feature type="domain" description="Ubiquitin-like" evidence="16">
    <location>
        <begin position="1"/>
        <end position="73"/>
    </location>
</feature>
<dbReference type="InterPro" id="IPR021991">
    <property type="entry name" value="TTD_dom"/>
</dbReference>
<dbReference type="FunFam" id="3.30.40.10:FF:000066">
    <property type="entry name" value="E3 ubiquitin-protein ligase UHRF2 isoform X1"/>
    <property type="match status" value="1"/>
</dbReference>
<dbReference type="InterPro" id="IPR029071">
    <property type="entry name" value="Ubiquitin-like_domsf"/>
</dbReference>
<dbReference type="CDD" id="cd15525">
    <property type="entry name" value="PHD_UHRF1_2"/>
    <property type="match status" value="1"/>
</dbReference>
<reference evidence="19" key="1">
    <citation type="submission" date="2015-09" db="EMBL/GenBank/DDBJ databases">
        <title>Scylla olivacea transcriptome.</title>
        <authorList>
            <person name="Ikhwanuddin M."/>
        </authorList>
    </citation>
    <scope>NUCLEOTIDE SEQUENCE</scope>
</reference>
<feature type="compositionally biased region" description="Basic and acidic residues" evidence="14">
    <location>
        <begin position="633"/>
        <end position="644"/>
    </location>
</feature>
<dbReference type="Pfam" id="PF12148">
    <property type="entry name" value="TTD"/>
    <property type="match status" value="1"/>
</dbReference>
<keyword evidence="11" id="KW-0131">Cell cycle</keyword>
<dbReference type="InterPro" id="IPR000626">
    <property type="entry name" value="Ubiquitin-like_dom"/>
</dbReference>
<evidence type="ECO:0000256" key="12">
    <source>
        <dbReference type="PROSITE-ProRule" id="PRU00175"/>
    </source>
</evidence>
<dbReference type="SUPFAM" id="SSF57903">
    <property type="entry name" value="FYVE/PHD zinc finger"/>
    <property type="match status" value="1"/>
</dbReference>
<dbReference type="InterPro" id="IPR011011">
    <property type="entry name" value="Znf_FYVE_PHD"/>
</dbReference>
<dbReference type="EMBL" id="GDRN01107612">
    <property type="protein sequence ID" value="JAI57396.1"/>
    <property type="molecule type" value="Transcribed_RNA"/>
</dbReference>
<dbReference type="SMART" id="SM00213">
    <property type="entry name" value="UBQ"/>
    <property type="match status" value="1"/>
</dbReference>
<dbReference type="InterPro" id="IPR019956">
    <property type="entry name" value="Ubiquitin_dom"/>
</dbReference>
<comment type="pathway">
    <text evidence="2">Protein modification; protein ubiquitination.</text>
</comment>
<keyword evidence="6 12" id="KW-0863">Zinc-finger</keyword>
<evidence type="ECO:0000256" key="14">
    <source>
        <dbReference type="SAM" id="MobiDB-lite"/>
    </source>
</evidence>
<evidence type="ECO:0000256" key="3">
    <source>
        <dbReference type="ARBA" id="ARBA00012483"/>
    </source>
</evidence>
<dbReference type="CDD" id="cd01797">
    <property type="entry name" value="Ubl_UHRF"/>
    <property type="match status" value="1"/>
</dbReference>
<feature type="region of interest" description="Disordered" evidence="14">
    <location>
        <begin position="597"/>
        <end position="644"/>
    </location>
</feature>
<evidence type="ECO:0000256" key="9">
    <source>
        <dbReference type="ARBA" id="ARBA00023125"/>
    </source>
</evidence>
<keyword evidence="9" id="KW-0238">DNA-binding</keyword>
<evidence type="ECO:0000259" key="18">
    <source>
        <dbReference type="PROSITE" id="PS51015"/>
    </source>
</evidence>
<dbReference type="PROSITE" id="PS50089">
    <property type="entry name" value="ZF_RING_2"/>
    <property type="match status" value="1"/>
</dbReference>
<name>A0A0P4VWV1_SCYOL</name>
<dbReference type="InterPro" id="IPR015947">
    <property type="entry name" value="PUA-like_sf"/>
</dbReference>
<dbReference type="PRINTS" id="PR00348">
    <property type="entry name" value="UBIQUITIN"/>
</dbReference>
<dbReference type="SMART" id="SM00249">
    <property type="entry name" value="PHD"/>
    <property type="match status" value="1"/>
</dbReference>
<dbReference type="Gene3D" id="2.30.30.140">
    <property type="match status" value="1"/>
</dbReference>
<dbReference type="PROSITE" id="PS51015">
    <property type="entry name" value="YDG"/>
    <property type="match status" value="1"/>
</dbReference>
<dbReference type="InterPro" id="IPR001841">
    <property type="entry name" value="Znf_RING"/>
</dbReference>
<dbReference type="PROSITE" id="PS50053">
    <property type="entry name" value="UBIQUITIN_2"/>
    <property type="match status" value="1"/>
</dbReference>
<dbReference type="GO" id="GO:0016567">
    <property type="term" value="P:protein ubiquitination"/>
    <property type="evidence" value="ECO:0007669"/>
    <property type="project" value="UniProtKB-UniPathway"/>
</dbReference>
<comment type="subcellular location">
    <subcellularLocation>
        <location evidence="13">Nucleus</location>
    </subcellularLocation>
</comment>
<feature type="domain" description="PHD-type" evidence="15">
    <location>
        <begin position="299"/>
        <end position="350"/>
    </location>
</feature>
<dbReference type="PROSITE" id="PS50016">
    <property type="entry name" value="ZF_PHD_2"/>
    <property type="match status" value="1"/>
</dbReference>
<feature type="domain" description="RING-type" evidence="17">
    <location>
        <begin position="697"/>
        <end position="736"/>
    </location>
</feature>
<dbReference type="SMART" id="SM00466">
    <property type="entry name" value="SRA"/>
    <property type="match status" value="1"/>
</dbReference>
<keyword evidence="10 13" id="KW-0539">Nucleus</keyword>
<evidence type="ECO:0000256" key="7">
    <source>
        <dbReference type="ARBA" id="ARBA00022786"/>
    </source>
</evidence>
<dbReference type="EMBL" id="GDRN01107613">
    <property type="protein sequence ID" value="JAI57395.1"/>
    <property type="molecule type" value="Transcribed_RNA"/>
</dbReference>
<dbReference type="GO" id="GO:0061630">
    <property type="term" value="F:ubiquitin protein ligase activity"/>
    <property type="evidence" value="ECO:0007669"/>
    <property type="project" value="UniProtKB-EC"/>
</dbReference>
<keyword evidence="5" id="KW-0479">Metal-binding</keyword>
<feature type="compositionally biased region" description="Basic residues" evidence="14">
    <location>
        <begin position="616"/>
        <end position="632"/>
    </location>
</feature>
<dbReference type="GO" id="GO:0005634">
    <property type="term" value="C:nucleus"/>
    <property type="evidence" value="ECO:0007669"/>
    <property type="project" value="UniProtKB-SubCell"/>
</dbReference>
<dbReference type="InterPro" id="IPR019786">
    <property type="entry name" value="Zinc_finger_PHD-type_CS"/>
</dbReference>
<evidence type="ECO:0000259" key="16">
    <source>
        <dbReference type="PROSITE" id="PS50053"/>
    </source>
</evidence>
<evidence type="ECO:0000256" key="4">
    <source>
        <dbReference type="ARBA" id="ARBA00022679"/>
    </source>
</evidence>
<protein>
    <recommendedName>
        <fullName evidence="3">RING-type E3 ubiquitin transferase</fullName>
        <ecNumber evidence="3">2.3.2.27</ecNumber>
    </recommendedName>
</protein>
<dbReference type="PANTHER" id="PTHR14140">
    <property type="entry name" value="E3 UBIQUITIN-PROTEIN LIGASE UHRF-RELATED"/>
    <property type="match status" value="1"/>
</dbReference>
<evidence type="ECO:0000256" key="10">
    <source>
        <dbReference type="ARBA" id="ARBA00023242"/>
    </source>
</evidence>
<evidence type="ECO:0000256" key="13">
    <source>
        <dbReference type="PROSITE-ProRule" id="PRU00358"/>
    </source>
</evidence>
<dbReference type="Gene3D" id="3.30.40.10">
    <property type="entry name" value="Zinc/RING finger domain, C3HC4 (zinc finger)"/>
    <property type="match status" value="1"/>
</dbReference>
<keyword evidence="7" id="KW-0833">Ubl conjugation pathway</keyword>
<proteinExistence type="predicted"/>
<dbReference type="SUPFAM" id="SSF88697">
    <property type="entry name" value="PUA domain-like"/>
    <property type="match status" value="1"/>
</dbReference>
<organism evidence="19">
    <name type="scientific">Scylla olivacea</name>
    <name type="common">Orange mud crab</name>
    <name type="synonym">Cancer olivacea</name>
    <dbReference type="NCBI Taxonomy" id="85551"/>
    <lineage>
        <taxon>Eukaryota</taxon>
        <taxon>Metazoa</taxon>
        <taxon>Ecdysozoa</taxon>
        <taxon>Arthropoda</taxon>
        <taxon>Crustacea</taxon>
        <taxon>Multicrustacea</taxon>
        <taxon>Malacostraca</taxon>
        <taxon>Eumalacostraca</taxon>
        <taxon>Eucarida</taxon>
        <taxon>Decapoda</taxon>
        <taxon>Pleocyemata</taxon>
        <taxon>Brachyura</taxon>
        <taxon>Eubrachyura</taxon>
        <taxon>Portunoidea</taxon>
        <taxon>Portunidae</taxon>
        <taxon>Portuninae</taxon>
        <taxon>Scylla</taxon>
    </lineage>
</organism>
<dbReference type="Pfam" id="PF00628">
    <property type="entry name" value="PHD"/>
    <property type="match status" value="1"/>
</dbReference>
<dbReference type="PROSITE" id="PS01359">
    <property type="entry name" value="ZF_PHD_1"/>
    <property type="match status" value="1"/>
</dbReference>
<keyword evidence="4" id="KW-0808">Transferase</keyword>
<evidence type="ECO:0000256" key="11">
    <source>
        <dbReference type="ARBA" id="ARBA00023306"/>
    </source>
</evidence>
<dbReference type="GO" id="GO:0003677">
    <property type="term" value="F:DNA binding"/>
    <property type="evidence" value="ECO:0007669"/>
    <property type="project" value="UniProtKB-KW"/>
</dbReference>
<evidence type="ECO:0000256" key="8">
    <source>
        <dbReference type="ARBA" id="ARBA00022833"/>
    </source>
</evidence>
<dbReference type="PANTHER" id="PTHR14140:SF45">
    <property type="entry name" value="RING-TYPE E3 UBIQUITIN TRANSFERASE"/>
    <property type="match status" value="1"/>
</dbReference>
<dbReference type="GO" id="GO:0008270">
    <property type="term" value="F:zinc ion binding"/>
    <property type="evidence" value="ECO:0007669"/>
    <property type="project" value="UniProtKB-KW"/>
</dbReference>
<dbReference type="Pfam" id="PF02182">
    <property type="entry name" value="SAD_SRA"/>
    <property type="match status" value="1"/>
</dbReference>
<dbReference type="CDD" id="cd20387">
    <property type="entry name" value="Tudor_UHRF_rpt1"/>
    <property type="match status" value="1"/>
</dbReference>
<dbReference type="InterPro" id="IPR045134">
    <property type="entry name" value="UHRF1/2-like"/>
</dbReference>
<accession>A0A0P4VWV1</accession>
<dbReference type="CDD" id="cd20388">
    <property type="entry name" value="Tudor_UHRF_rpt2"/>
    <property type="match status" value="1"/>
</dbReference>